<name>A0A9X1UV76_9FLAO</name>
<dbReference type="PANTHER" id="PTHR31321:SF57">
    <property type="entry name" value="PECTINESTERASE 53-RELATED"/>
    <property type="match status" value="1"/>
</dbReference>
<keyword evidence="2 5" id="KW-0378">Hydrolase</keyword>
<sequence>MGGDKAVFNKCHFLGWQDTMYGGRSRQYFKDCYIEGSTDFIFGPSTAFFDSCELFTKGGSAITAASTEEYVTYGYVFKNCNITGTGPNITTLGRPWRPYAAVAFINTEMSSSIKPEGWNNWGNPDNEATARYAEYRSSGEGGATSQRVEWVDILTKEEADLYTIQNVLGTKYNNPPVADDWNPLEVIEETSQYGNDN</sequence>
<dbReference type="Proteomes" id="UP001139344">
    <property type="component" value="Unassembled WGS sequence"/>
</dbReference>
<comment type="pathway">
    <text evidence="5">Glycan metabolism; pectin degradation; 2-dehydro-3-deoxy-D-gluconate from pectin: step 1/5.</text>
</comment>
<dbReference type="InterPro" id="IPR033131">
    <property type="entry name" value="Pectinesterase_Asp_AS"/>
</dbReference>
<dbReference type="AlphaFoldDB" id="A0A9X1UV76"/>
<dbReference type="Gene3D" id="2.160.20.10">
    <property type="entry name" value="Single-stranded right-handed beta-helix, Pectin lyase-like"/>
    <property type="match status" value="1"/>
</dbReference>
<dbReference type="GO" id="GO:0042545">
    <property type="term" value="P:cell wall modification"/>
    <property type="evidence" value="ECO:0007669"/>
    <property type="project" value="UniProtKB-UniRule"/>
</dbReference>
<evidence type="ECO:0000256" key="5">
    <source>
        <dbReference type="RuleBase" id="RU000589"/>
    </source>
</evidence>
<accession>A0A9X1UV76</accession>
<evidence type="ECO:0000313" key="8">
    <source>
        <dbReference type="Proteomes" id="UP001139344"/>
    </source>
</evidence>
<dbReference type="EMBL" id="JAJSON010000001">
    <property type="protein sequence ID" value="MCG9970003.1"/>
    <property type="molecule type" value="Genomic_DNA"/>
</dbReference>
<feature type="active site" evidence="4">
    <location>
        <position position="39"/>
    </location>
</feature>
<evidence type="ECO:0000256" key="4">
    <source>
        <dbReference type="PROSITE-ProRule" id="PRU10040"/>
    </source>
</evidence>
<comment type="caution">
    <text evidence="7">The sequence shown here is derived from an EMBL/GenBank/DDBJ whole genome shotgun (WGS) entry which is preliminary data.</text>
</comment>
<dbReference type="InterPro" id="IPR011050">
    <property type="entry name" value="Pectin_lyase_fold/virulence"/>
</dbReference>
<dbReference type="GO" id="GO:0009279">
    <property type="term" value="C:cell outer membrane"/>
    <property type="evidence" value="ECO:0007669"/>
    <property type="project" value="TreeGrafter"/>
</dbReference>
<protein>
    <recommendedName>
        <fullName evidence="5">Pectinesterase</fullName>
        <ecNumber evidence="5">3.1.1.11</ecNumber>
    </recommendedName>
</protein>
<dbReference type="GO" id="GO:0030599">
    <property type="term" value="F:pectinesterase activity"/>
    <property type="evidence" value="ECO:0007669"/>
    <property type="project" value="UniProtKB-UniRule"/>
</dbReference>
<dbReference type="InterPro" id="IPR000070">
    <property type="entry name" value="Pectinesterase_cat"/>
</dbReference>
<dbReference type="SUPFAM" id="SSF51126">
    <property type="entry name" value="Pectin lyase-like"/>
    <property type="match status" value="1"/>
</dbReference>
<dbReference type="GO" id="GO:0045490">
    <property type="term" value="P:pectin catabolic process"/>
    <property type="evidence" value="ECO:0007669"/>
    <property type="project" value="UniProtKB-UniRule"/>
</dbReference>
<keyword evidence="8" id="KW-1185">Reference proteome</keyword>
<dbReference type="PROSITE" id="PS00503">
    <property type="entry name" value="PECTINESTERASE_2"/>
    <property type="match status" value="1"/>
</dbReference>
<organism evidence="7 8">
    <name type="scientific">Christiangramia crocea</name>
    <dbReference type="NCBI Taxonomy" id="2904124"/>
    <lineage>
        <taxon>Bacteria</taxon>
        <taxon>Pseudomonadati</taxon>
        <taxon>Bacteroidota</taxon>
        <taxon>Flavobacteriia</taxon>
        <taxon>Flavobacteriales</taxon>
        <taxon>Flavobacteriaceae</taxon>
        <taxon>Christiangramia</taxon>
    </lineage>
</organism>
<proteinExistence type="inferred from homology"/>
<evidence type="ECO:0000256" key="3">
    <source>
        <dbReference type="ARBA" id="ARBA00023085"/>
    </source>
</evidence>
<evidence type="ECO:0000313" key="7">
    <source>
        <dbReference type="EMBL" id="MCG9970003.1"/>
    </source>
</evidence>
<feature type="domain" description="Pectinesterase catalytic" evidence="6">
    <location>
        <begin position="2"/>
        <end position="168"/>
    </location>
</feature>
<keyword evidence="3 5" id="KW-0063">Aspartyl esterase</keyword>
<gene>
    <name evidence="7" type="ORF">LU635_00015</name>
</gene>
<evidence type="ECO:0000256" key="1">
    <source>
        <dbReference type="ARBA" id="ARBA00008891"/>
    </source>
</evidence>
<evidence type="ECO:0000259" key="6">
    <source>
        <dbReference type="Pfam" id="PF01095"/>
    </source>
</evidence>
<comment type="catalytic activity">
    <reaction evidence="5">
        <text>[(1-&gt;4)-alpha-D-galacturonosyl methyl ester](n) + n H2O = [(1-&gt;4)-alpha-D-galacturonosyl](n) + n methanol + n H(+)</text>
        <dbReference type="Rhea" id="RHEA:22380"/>
        <dbReference type="Rhea" id="RHEA-COMP:14570"/>
        <dbReference type="Rhea" id="RHEA-COMP:14573"/>
        <dbReference type="ChEBI" id="CHEBI:15377"/>
        <dbReference type="ChEBI" id="CHEBI:15378"/>
        <dbReference type="ChEBI" id="CHEBI:17790"/>
        <dbReference type="ChEBI" id="CHEBI:140522"/>
        <dbReference type="ChEBI" id="CHEBI:140523"/>
        <dbReference type="EC" id="3.1.1.11"/>
    </reaction>
</comment>
<dbReference type="InterPro" id="IPR012334">
    <property type="entry name" value="Pectin_lyas_fold"/>
</dbReference>
<comment type="similarity">
    <text evidence="1">Belongs to the pectinesterase family.</text>
</comment>
<dbReference type="Pfam" id="PF01095">
    <property type="entry name" value="Pectinesterase"/>
    <property type="match status" value="1"/>
</dbReference>
<dbReference type="PANTHER" id="PTHR31321">
    <property type="entry name" value="ACYL-COA THIOESTER HYDROLASE YBHC-RELATED"/>
    <property type="match status" value="1"/>
</dbReference>
<dbReference type="EC" id="3.1.1.11" evidence="5"/>
<evidence type="ECO:0000256" key="2">
    <source>
        <dbReference type="ARBA" id="ARBA00022801"/>
    </source>
</evidence>
<reference evidence="7" key="1">
    <citation type="submission" date="2021-12" db="EMBL/GenBank/DDBJ databases">
        <title>Description of Gramella crocea sp. nov., a new bacterium isolated from activated sludge.</title>
        <authorList>
            <person name="Zhang X."/>
        </authorList>
    </citation>
    <scope>NUCLEOTIDE SEQUENCE</scope>
    <source>
        <strain evidence="7">YB25</strain>
    </source>
</reference>